<dbReference type="FunFam" id="3.40.50.300:FF:000973">
    <property type="entry name" value="Multidrug resistance-associated protein 4"/>
    <property type="match status" value="1"/>
</dbReference>
<reference evidence="12" key="1">
    <citation type="submission" date="2015-04" db="EMBL/GenBank/DDBJ databases">
        <title>The genome sequence of the plant pathogenic Rhizarian Plasmodiophora brassicae reveals insights in its biotrophic life cycle and the origin of chitin synthesis.</title>
        <authorList>
            <person name="Schwelm A."/>
            <person name="Fogelqvist J."/>
            <person name="Knaust A."/>
            <person name="Julke S."/>
            <person name="Lilja T."/>
            <person name="Dhandapani V."/>
            <person name="Bonilla-Rosso G."/>
            <person name="Karlsson M."/>
            <person name="Shevchenko A."/>
            <person name="Choi S.R."/>
            <person name="Kim H.G."/>
            <person name="Park J.Y."/>
            <person name="Lim Y.P."/>
            <person name="Ludwig-Muller J."/>
            <person name="Dixelius C."/>
        </authorList>
    </citation>
    <scope>NUCLEOTIDE SEQUENCE</scope>
    <source>
        <tissue evidence="12">Potato root galls</tissue>
    </source>
</reference>
<evidence type="ECO:0000256" key="1">
    <source>
        <dbReference type="ARBA" id="ARBA00004141"/>
    </source>
</evidence>
<dbReference type="PROSITE" id="PS50929">
    <property type="entry name" value="ABC_TM1F"/>
    <property type="match status" value="2"/>
</dbReference>
<feature type="transmembrane region" description="Helical" evidence="9">
    <location>
        <begin position="666"/>
        <end position="688"/>
    </location>
</feature>
<evidence type="ECO:0000256" key="4">
    <source>
        <dbReference type="ARBA" id="ARBA00022737"/>
    </source>
</evidence>
<feature type="transmembrane region" description="Helical" evidence="9">
    <location>
        <begin position="71"/>
        <end position="88"/>
    </location>
</feature>
<dbReference type="InterPro" id="IPR017871">
    <property type="entry name" value="ABC_transporter-like_CS"/>
</dbReference>
<dbReference type="GO" id="GO:0140359">
    <property type="term" value="F:ABC-type transporter activity"/>
    <property type="evidence" value="ECO:0007669"/>
    <property type="project" value="InterPro"/>
</dbReference>
<comment type="subcellular location">
    <subcellularLocation>
        <location evidence="1">Membrane</location>
        <topology evidence="1">Multi-pass membrane protein</topology>
    </subcellularLocation>
</comment>
<keyword evidence="3 9" id="KW-0812">Transmembrane</keyword>
<feature type="domain" description="ABC transporter" evidence="10">
    <location>
        <begin position="950"/>
        <end position="1184"/>
    </location>
</feature>
<evidence type="ECO:0000256" key="7">
    <source>
        <dbReference type="ARBA" id="ARBA00022989"/>
    </source>
</evidence>
<evidence type="ECO:0000259" key="10">
    <source>
        <dbReference type="PROSITE" id="PS50893"/>
    </source>
</evidence>
<feature type="transmembrane region" description="Helical" evidence="9">
    <location>
        <begin position="850"/>
        <end position="871"/>
    </location>
</feature>
<name>A0A0H5QT03_9EUKA</name>
<dbReference type="CDD" id="cd18579">
    <property type="entry name" value="ABC_6TM_ABCC_D1"/>
    <property type="match status" value="1"/>
</dbReference>
<keyword evidence="6" id="KW-0067">ATP-binding</keyword>
<dbReference type="InterPro" id="IPR050173">
    <property type="entry name" value="ABC_transporter_C-like"/>
</dbReference>
<sequence length="1211" mass="133417">TVRSSLTMIIYNKSLALPPQHVGIGEIVNMVSTDIEAVASAASHFHFLWTGALEIIYIVLLLIYEARMSSIWPIIVIVATLPIQLYIGNKVSHYSAVWIQTSGERLHLMTEILTAIKLLKFYTWEVYFSKRINEIRARESAAAASQILSRAANFAMVFAVPVLGAFACLVSLQINDPAGKIDPTLAFIVVSLLNTLRYPLLMMPLAVKSCSSALNALGAITLFMQRPQLVDHRQNASMKSDPVGKKGVVEMVKANLAWGENASSMLTNVSMHAYPGEIIAVVGTVGSGKSTLLGAMLGQTNVPQGSVRVVGKTSYCPQEAWLINTSIMDNILFGTPMDRARYTKVIEVCCLGRDLSLFAEGDQTIVAERGANLSGGQKQRVSMARAVYSHSDIVLLDDPLSALDQKVARTIFEKCIKGFLRDRTVIMVTHGLQYLYQVDRVMLMGDKGVLEYGPYTELMSLPGGKLRSLVEAHVDVNVETVLDYESEESVQRYNTIQIPSGDDVISDLVSVQVNQERPNAIREPSDTDERVLYRISQLNHGIEVDDDTMKQKAEYDHLTTNGPYHVSSQLQNIPSFARSVARNELSVLTYRSESDESHLTMENRADPHQPSKTGPITYMKKGAGGIIVSGSICVIFFAVHSIRMVLDIWVKSWTANTTGLSNQWNAAVFGVFCVSFSFGVAFRGFLLAKVTASKARRLHDSMLTSLLHAPMSFYDKTPLGRILQCAAEHQGAADDRLPDASLQFLQYAPLAIGSLIIMFLQSDWPLMPSVAVLSVIGFVILVLPHKCGALRFMSNKAKGAKPMLYSHVASSLEGLFSIRAFNAQARFRSLTLGHLDETNTWEIASQNIRFFVALYMDVVCSFAIFACAYWFVVQPAGTKVKSAVVGLALANSLQLLVFVQWMFRMLEETKGSFNSVRELQHMGENVAPEAPFVITNRKQPDESWPSRGEIIFRDIVLRYTQYGVSVLKKVNFTVNPQEKIGIVGRTGSGKSTLLVALLRIVESCQGKILIDGVDANSVGLRMLRKRIAIIPQEPVLFLGTVRSNLDPYNEVEDSAIWRALAAVHLDVIIRPMQGGLNAIVVENGRNFSLGQRQLFCIARAILSKSCIIVLDEATAAIDADTDQLIQTAIAKNFADCTVLTIAHRLNTIIDSDKILFMDAGHVAEFDTPLALLNNPASMFSSLVNQTGPESARKLRQFAEEKVAKEVAVDKK</sequence>
<evidence type="ECO:0000256" key="8">
    <source>
        <dbReference type="ARBA" id="ARBA00023136"/>
    </source>
</evidence>
<dbReference type="InterPro" id="IPR044726">
    <property type="entry name" value="ABCC_6TM_D2"/>
</dbReference>
<keyword evidence="7 9" id="KW-1133">Transmembrane helix</keyword>
<evidence type="ECO:0000256" key="6">
    <source>
        <dbReference type="ARBA" id="ARBA00022840"/>
    </source>
</evidence>
<dbReference type="PROSITE" id="PS00211">
    <property type="entry name" value="ABC_TRANSPORTER_1"/>
    <property type="match status" value="2"/>
</dbReference>
<keyword evidence="4" id="KW-0677">Repeat</keyword>
<feature type="transmembrane region" description="Helical" evidence="9">
    <location>
        <begin position="154"/>
        <end position="172"/>
    </location>
</feature>
<dbReference type="CDD" id="cd03244">
    <property type="entry name" value="ABCC_MRP_domain2"/>
    <property type="match status" value="1"/>
</dbReference>
<evidence type="ECO:0000313" key="12">
    <source>
        <dbReference type="EMBL" id="CRZ05158.1"/>
    </source>
</evidence>
<protein>
    <submittedName>
        <fullName evidence="12">Uncharacterized protein</fullName>
    </submittedName>
</protein>
<dbReference type="InterPro" id="IPR044746">
    <property type="entry name" value="ABCC_6TM_D1"/>
</dbReference>
<keyword evidence="5" id="KW-0547">Nucleotide-binding</keyword>
<dbReference type="AlphaFoldDB" id="A0A0H5QT03"/>
<dbReference type="Pfam" id="PF00005">
    <property type="entry name" value="ABC_tran"/>
    <property type="match status" value="2"/>
</dbReference>
<feature type="domain" description="ABC transmembrane type-1" evidence="11">
    <location>
        <begin position="649"/>
        <end position="911"/>
    </location>
</feature>
<feature type="transmembrane region" description="Helical" evidence="9">
    <location>
        <begin position="46"/>
        <end position="64"/>
    </location>
</feature>
<organism evidence="12">
    <name type="scientific">Spongospora subterranea</name>
    <dbReference type="NCBI Taxonomy" id="70186"/>
    <lineage>
        <taxon>Eukaryota</taxon>
        <taxon>Sar</taxon>
        <taxon>Rhizaria</taxon>
        <taxon>Endomyxa</taxon>
        <taxon>Phytomyxea</taxon>
        <taxon>Plasmodiophorida</taxon>
        <taxon>Plasmodiophoridae</taxon>
        <taxon>Spongospora</taxon>
    </lineage>
</organism>
<evidence type="ECO:0000256" key="2">
    <source>
        <dbReference type="ARBA" id="ARBA00022448"/>
    </source>
</evidence>
<feature type="transmembrane region" description="Helical" evidence="9">
    <location>
        <begin position="744"/>
        <end position="760"/>
    </location>
</feature>
<dbReference type="GO" id="GO:0016020">
    <property type="term" value="C:membrane"/>
    <property type="evidence" value="ECO:0007669"/>
    <property type="project" value="UniProtKB-SubCell"/>
</dbReference>
<dbReference type="InterPro" id="IPR027417">
    <property type="entry name" value="P-loop_NTPase"/>
</dbReference>
<dbReference type="SMART" id="SM00382">
    <property type="entry name" value="AAA"/>
    <property type="match status" value="2"/>
</dbReference>
<evidence type="ECO:0000256" key="5">
    <source>
        <dbReference type="ARBA" id="ARBA00022741"/>
    </source>
</evidence>
<dbReference type="Gene3D" id="3.40.50.300">
    <property type="entry name" value="P-loop containing nucleotide triphosphate hydrolases"/>
    <property type="match status" value="2"/>
</dbReference>
<feature type="non-terminal residue" evidence="12">
    <location>
        <position position="1"/>
    </location>
</feature>
<feature type="domain" description="ABC transporter" evidence="10">
    <location>
        <begin position="238"/>
        <end position="471"/>
    </location>
</feature>
<evidence type="ECO:0000256" key="3">
    <source>
        <dbReference type="ARBA" id="ARBA00022692"/>
    </source>
</evidence>
<feature type="domain" description="ABC transmembrane type-1" evidence="11">
    <location>
        <begin position="1"/>
        <end position="212"/>
    </location>
</feature>
<dbReference type="PANTHER" id="PTHR24223:SF447">
    <property type="entry name" value="MULTIDRUG RESISTANCE-ASSOCIATED PROTEIN 5"/>
    <property type="match status" value="1"/>
</dbReference>
<feature type="transmembrane region" description="Helical" evidence="9">
    <location>
        <begin position="766"/>
        <end position="783"/>
    </location>
</feature>
<feature type="transmembrane region" description="Helical" evidence="9">
    <location>
        <begin position="184"/>
        <end position="200"/>
    </location>
</feature>
<keyword evidence="2" id="KW-0813">Transport</keyword>
<evidence type="ECO:0000256" key="9">
    <source>
        <dbReference type="SAM" id="Phobius"/>
    </source>
</evidence>
<dbReference type="Gene3D" id="1.20.1560.10">
    <property type="entry name" value="ABC transporter type 1, transmembrane domain"/>
    <property type="match status" value="2"/>
</dbReference>
<dbReference type="InterPro" id="IPR003439">
    <property type="entry name" value="ABC_transporter-like_ATP-bd"/>
</dbReference>
<dbReference type="PROSITE" id="PS50893">
    <property type="entry name" value="ABC_TRANSPORTER_2"/>
    <property type="match status" value="2"/>
</dbReference>
<evidence type="ECO:0000259" key="11">
    <source>
        <dbReference type="PROSITE" id="PS50929"/>
    </source>
</evidence>
<dbReference type="PANTHER" id="PTHR24223">
    <property type="entry name" value="ATP-BINDING CASSETTE SUB-FAMILY C"/>
    <property type="match status" value="1"/>
</dbReference>
<feature type="transmembrane region" description="Helical" evidence="9">
    <location>
        <begin position="622"/>
        <end position="646"/>
    </location>
</feature>
<accession>A0A0H5QT03</accession>
<dbReference type="InterPro" id="IPR036640">
    <property type="entry name" value="ABC1_TM_sf"/>
</dbReference>
<dbReference type="CDD" id="cd03250">
    <property type="entry name" value="ABCC_MRP_domain1"/>
    <property type="match status" value="1"/>
</dbReference>
<dbReference type="InterPro" id="IPR011527">
    <property type="entry name" value="ABC1_TM_dom"/>
</dbReference>
<dbReference type="FunFam" id="3.40.50.300:FF:000163">
    <property type="entry name" value="Multidrug resistance-associated protein member 4"/>
    <property type="match status" value="1"/>
</dbReference>
<proteinExistence type="predicted"/>
<dbReference type="SUPFAM" id="SSF52540">
    <property type="entry name" value="P-loop containing nucleoside triphosphate hydrolases"/>
    <property type="match status" value="2"/>
</dbReference>
<dbReference type="GO" id="GO:0016887">
    <property type="term" value="F:ATP hydrolysis activity"/>
    <property type="evidence" value="ECO:0007669"/>
    <property type="project" value="InterPro"/>
</dbReference>
<dbReference type="SUPFAM" id="SSF90123">
    <property type="entry name" value="ABC transporter transmembrane region"/>
    <property type="match status" value="2"/>
</dbReference>
<dbReference type="InterPro" id="IPR003593">
    <property type="entry name" value="AAA+_ATPase"/>
</dbReference>
<dbReference type="GO" id="GO:0005524">
    <property type="term" value="F:ATP binding"/>
    <property type="evidence" value="ECO:0007669"/>
    <property type="project" value="UniProtKB-KW"/>
</dbReference>
<keyword evidence="8 9" id="KW-0472">Membrane</keyword>
<dbReference type="EMBL" id="HACM01004716">
    <property type="protein sequence ID" value="CRZ05158.1"/>
    <property type="molecule type" value="Transcribed_RNA"/>
</dbReference>
<dbReference type="Pfam" id="PF00664">
    <property type="entry name" value="ABC_membrane"/>
    <property type="match status" value="2"/>
</dbReference>
<dbReference type="CDD" id="cd18580">
    <property type="entry name" value="ABC_6TM_ABCC_D2"/>
    <property type="match status" value="1"/>
</dbReference>